<sequence length="248" mass="26602">MKSIQLYLSPNQGKKLIADALASREDILAAAREHTVVVIMGTTNSYLAEALCEKLGLEGIDKGSFHRGILRPASPAIRAAQKYDLIIRKGELLPEKTIFDISDELGPDDLIFKGANAVHLETDTAGILIGHPQGGTIIPIEAAVIGKRATLIHPVSVEKRVPLPIGEIADFVNAPQATGLRIYPSTGTPYTELDAFPELFDVDAEIMAAGGLCGYEGGCLYYCEGEDADIDTLSAYSEQLKQLPALEL</sequence>
<dbReference type="Proteomes" id="UP001241537">
    <property type="component" value="Unassembled WGS sequence"/>
</dbReference>
<evidence type="ECO:0000313" key="1">
    <source>
        <dbReference type="EMBL" id="MDQ0152455.1"/>
    </source>
</evidence>
<evidence type="ECO:0000313" key="2">
    <source>
        <dbReference type="Proteomes" id="UP001241537"/>
    </source>
</evidence>
<name>A0AAE4AKV4_9FIRM</name>
<reference evidence="1" key="1">
    <citation type="submission" date="2023-07" db="EMBL/GenBank/DDBJ databases">
        <title>Genomic Encyclopedia of Type Strains, Phase IV (KMG-IV): sequencing the most valuable type-strain genomes for metagenomic binning, comparative biology and taxonomic classification.</title>
        <authorList>
            <person name="Goeker M."/>
        </authorList>
    </citation>
    <scope>NUCLEOTIDE SEQUENCE</scope>
    <source>
        <strain evidence="1">DSM 19659</strain>
    </source>
</reference>
<keyword evidence="2" id="KW-1185">Reference proteome</keyword>
<organism evidence="1 2">
    <name type="scientific">Moryella indoligenes</name>
    <dbReference type="NCBI Taxonomy" id="371674"/>
    <lineage>
        <taxon>Bacteria</taxon>
        <taxon>Bacillati</taxon>
        <taxon>Bacillota</taxon>
        <taxon>Clostridia</taxon>
        <taxon>Lachnospirales</taxon>
        <taxon>Lachnospiraceae</taxon>
        <taxon>Moryella</taxon>
    </lineage>
</organism>
<dbReference type="EMBL" id="JAUSTO010000006">
    <property type="protein sequence ID" value="MDQ0152455.1"/>
    <property type="molecule type" value="Genomic_DNA"/>
</dbReference>
<comment type="caution">
    <text evidence="1">The sequence shown here is derived from an EMBL/GenBank/DDBJ whole genome shotgun (WGS) entry which is preliminary data.</text>
</comment>
<dbReference type="AlphaFoldDB" id="A0AAE4AKV4"/>
<gene>
    <name evidence="1" type="ORF">J2S20_001147</name>
</gene>
<accession>A0AAE4AKV4</accession>
<proteinExistence type="predicted"/>
<protein>
    <submittedName>
        <fullName evidence="1">Uncharacterized protein</fullName>
    </submittedName>
</protein>